<reference evidence="16 18" key="2">
    <citation type="journal article" date="2018" name="Genome Res.">
        <title>The genomic architecture and molecular evolution of ant odorant receptors.</title>
        <authorList>
            <person name="McKenzie S.K."/>
            <person name="Kronauer D.J.C."/>
        </authorList>
    </citation>
    <scope>NUCLEOTIDE SEQUENCE [LARGE SCALE GENOMIC DNA]</scope>
    <source>
        <strain evidence="16">Clonal line C1</strain>
    </source>
</reference>
<evidence type="ECO:0000256" key="11">
    <source>
        <dbReference type="ARBA" id="ARBA00023306"/>
    </source>
</evidence>
<dbReference type="OrthoDB" id="5982876at2759"/>
<keyword evidence="10" id="KW-0539">Nucleus</keyword>
<dbReference type="PANTHER" id="PTHR46600">
    <property type="entry name" value="THAP DOMAIN-CONTAINING"/>
    <property type="match status" value="1"/>
</dbReference>
<evidence type="ECO:0000256" key="13">
    <source>
        <dbReference type="SAM" id="Coils"/>
    </source>
</evidence>
<keyword evidence="4 12" id="KW-0863">Zinc-finger</keyword>
<keyword evidence="17" id="KW-1185">Reference proteome</keyword>
<dbReference type="SMART" id="SM00980">
    <property type="entry name" value="THAP"/>
    <property type="match status" value="1"/>
</dbReference>
<feature type="coiled-coil region" evidence="13">
    <location>
        <begin position="192"/>
        <end position="226"/>
    </location>
</feature>
<evidence type="ECO:0000256" key="12">
    <source>
        <dbReference type="PROSITE-ProRule" id="PRU00309"/>
    </source>
</evidence>
<comment type="subcellular location">
    <subcellularLocation>
        <location evidence="1">Nucleus</location>
        <location evidence="1">Nucleoplasm</location>
    </subcellularLocation>
</comment>
<keyword evidence="8 12" id="KW-0238">DNA-binding</keyword>
<dbReference type="GO" id="GO:0005654">
    <property type="term" value="C:nucleoplasm"/>
    <property type="evidence" value="ECO:0007669"/>
    <property type="project" value="UniProtKB-SubCell"/>
</dbReference>
<evidence type="ECO:0000256" key="2">
    <source>
        <dbReference type="ARBA" id="ARBA00006177"/>
    </source>
</evidence>
<dbReference type="GO" id="GO:0008270">
    <property type="term" value="F:zinc ion binding"/>
    <property type="evidence" value="ECO:0007669"/>
    <property type="project" value="UniProtKB-KW"/>
</dbReference>
<feature type="domain" description="THAP-type" evidence="14">
    <location>
        <begin position="1"/>
        <end position="80"/>
    </location>
</feature>
<dbReference type="InterPro" id="IPR026516">
    <property type="entry name" value="THAP1/10"/>
</dbReference>
<dbReference type="Proteomes" id="UP000053097">
    <property type="component" value="Unassembled WGS sequence"/>
</dbReference>
<keyword evidence="3" id="KW-0479">Metal-binding</keyword>
<keyword evidence="9" id="KW-0804">Transcription</keyword>
<evidence type="ECO:0000313" key="16">
    <source>
        <dbReference type="EMBL" id="RLU19192.1"/>
    </source>
</evidence>
<accession>A0A026WT77</accession>
<evidence type="ECO:0000256" key="10">
    <source>
        <dbReference type="ARBA" id="ARBA00023242"/>
    </source>
</evidence>
<dbReference type="EMBL" id="QOIP01000008">
    <property type="protein sequence ID" value="RLU19192.1"/>
    <property type="molecule type" value="Genomic_DNA"/>
</dbReference>
<evidence type="ECO:0000313" key="15">
    <source>
        <dbReference type="EMBL" id="EZA59143.1"/>
    </source>
</evidence>
<evidence type="ECO:0000256" key="1">
    <source>
        <dbReference type="ARBA" id="ARBA00004642"/>
    </source>
</evidence>
<name>A0A026WT77_OOCBI</name>
<evidence type="ECO:0000256" key="4">
    <source>
        <dbReference type="ARBA" id="ARBA00022771"/>
    </source>
</evidence>
<dbReference type="Proteomes" id="UP000279307">
    <property type="component" value="Chromosome 8"/>
</dbReference>
<evidence type="ECO:0000256" key="8">
    <source>
        <dbReference type="ARBA" id="ARBA00023125"/>
    </source>
</evidence>
<protein>
    <recommendedName>
        <fullName evidence="14">THAP-type domain-containing protein</fullName>
    </recommendedName>
</protein>
<evidence type="ECO:0000313" key="18">
    <source>
        <dbReference type="Proteomes" id="UP000279307"/>
    </source>
</evidence>
<reference evidence="16" key="3">
    <citation type="submission" date="2018-07" db="EMBL/GenBank/DDBJ databases">
        <authorList>
            <person name="Mckenzie S.K."/>
            <person name="Kronauer D.J.C."/>
        </authorList>
    </citation>
    <scope>NUCLEOTIDE SEQUENCE</scope>
    <source>
        <strain evidence="16">Clonal line C1</strain>
    </source>
</reference>
<dbReference type="SMART" id="SM00692">
    <property type="entry name" value="DM3"/>
    <property type="match status" value="1"/>
</dbReference>
<dbReference type="Gene3D" id="6.20.210.20">
    <property type="entry name" value="THAP domain"/>
    <property type="match status" value="1"/>
</dbReference>
<dbReference type="SUPFAM" id="SSF57716">
    <property type="entry name" value="Glucocorticoid receptor-like (DNA-binding domain)"/>
    <property type="match status" value="1"/>
</dbReference>
<keyword evidence="5" id="KW-0862">Zinc</keyword>
<comment type="similarity">
    <text evidence="2">Belongs to the THAP1 family.</text>
</comment>
<dbReference type="PROSITE" id="PS50950">
    <property type="entry name" value="ZF_THAP"/>
    <property type="match status" value="1"/>
</dbReference>
<dbReference type="AlphaFoldDB" id="A0A026WT77"/>
<evidence type="ECO:0000256" key="5">
    <source>
        <dbReference type="ARBA" id="ARBA00022833"/>
    </source>
</evidence>
<dbReference type="Pfam" id="PF05485">
    <property type="entry name" value="THAP"/>
    <property type="match status" value="1"/>
</dbReference>
<evidence type="ECO:0000256" key="7">
    <source>
        <dbReference type="ARBA" id="ARBA00023054"/>
    </source>
</evidence>
<dbReference type="PANTHER" id="PTHR46600:SF1">
    <property type="entry name" value="THAP DOMAIN-CONTAINING PROTEIN 1"/>
    <property type="match status" value="1"/>
</dbReference>
<organism evidence="15 17">
    <name type="scientific">Ooceraea biroi</name>
    <name type="common">Clonal raider ant</name>
    <name type="synonym">Cerapachys biroi</name>
    <dbReference type="NCBI Taxonomy" id="2015173"/>
    <lineage>
        <taxon>Eukaryota</taxon>
        <taxon>Metazoa</taxon>
        <taxon>Ecdysozoa</taxon>
        <taxon>Arthropoda</taxon>
        <taxon>Hexapoda</taxon>
        <taxon>Insecta</taxon>
        <taxon>Pterygota</taxon>
        <taxon>Neoptera</taxon>
        <taxon>Endopterygota</taxon>
        <taxon>Hymenoptera</taxon>
        <taxon>Apocrita</taxon>
        <taxon>Aculeata</taxon>
        <taxon>Formicoidea</taxon>
        <taxon>Formicidae</taxon>
        <taxon>Dorylinae</taxon>
        <taxon>Ooceraea</taxon>
    </lineage>
</organism>
<dbReference type="InterPro" id="IPR006612">
    <property type="entry name" value="THAP_Znf"/>
</dbReference>
<dbReference type="InterPro" id="IPR038441">
    <property type="entry name" value="THAP_Znf_sf"/>
</dbReference>
<evidence type="ECO:0000259" key="14">
    <source>
        <dbReference type="PROSITE" id="PS50950"/>
    </source>
</evidence>
<evidence type="ECO:0000256" key="3">
    <source>
        <dbReference type="ARBA" id="ARBA00022723"/>
    </source>
</evidence>
<sequence length="243" mass="28422">MTRVCICCKYRVNKYMSDVSLYRFPRNDDLLREWQLAIGTEKDVNESSRICLRHFKEDDFTYTLAGEKRFLKRGVVPSLHLDEETGRNQLCNRQNATPKNENQSIDIADEHIVEAVGGELLNITESQVETRKDHPLSYIIGKRNEATELSSSPGHDEPRKKCKRYLYDVQWEEISTSPVQAKIYWEVVIGKIRRQKLTLRTLRQKVRRLKKKILELHVQIKDVTNTDSHSKSCKNYVSNVQNV</sequence>
<keyword evidence="7 13" id="KW-0175">Coiled coil</keyword>
<keyword evidence="11" id="KW-0131">Cell cycle</keyword>
<proteinExistence type="inferred from homology"/>
<dbReference type="EMBL" id="KK107109">
    <property type="protein sequence ID" value="EZA59143.1"/>
    <property type="molecule type" value="Genomic_DNA"/>
</dbReference>
<dbReference type="GO" id="GO:0043565">
    <property type="term" value="F:sequence-specific DNA binding"/>
    <property type="evidence" value="ECO:0007669"/>
    <property type="project" value="InterPro"/>
</dbReference>
<evidence type="ECO:0000313" key="17">
    <source>
        <dbReference type="Proteomes" id="UP000053097"/>
    </source>
</evidence>
<dbReference type="OMA" id="ARIYWEV"/>
<evidence type="ECO:0000256" key="6">
    <source>
        <dbReference type="ARBA" id="ARBA00023015"/>
    </source>
</evidence>
<gene>
    <name evidence="16" type="ORF">DMN91_007749</name>
    <name evidence="15" type="ORF">X777_15784</name>
</gene>
<reference evidence="15 17" key="1">
    <citation type="journal article" date="2014" name="Curr. Biol.">
        <title>The genome of the clonal raider ant Cerapachys biroi.</title>
        <authorList>
            <person name="Oxley P.R."/>
            <person name="Ji L."/>
            <person name="Fetter-Pruneda I."/>
            <person name="McKenzie S.K."/>
            <person name="Li C."/>
            <person name="Hu H."/>
            <person name="Zhang G."/>
            <person name="Kronauer D.J."/>
        </authorList>
    </citation>
    <scope>NUCLEOTIDE SEQUENCE [LARGE SCALE GENOMIC DNA]</scope>
</reference>
<evidence type="ECO:0000256" key="9">
    <source>
        <dbReference type="ARBA" id="ARBA00023163"/>
    </source>
</evidence>
<keyword evidence="6" id="KW-0805">Transcription regulation</keyword>